<feature type="domain" description="Alpha/beta hydrolase fold-3" evidence="2">
    <location>
        <begin position="342"/>
        <end position="462"/>
    </location>
</feature>
<reference evidence="3" key="1">
    <citation type="submission" date="2023-11" db="EMBL/GenBank/DDBJ databases">
        <authorList>
            <person name="Alioto T."/>
            <person name="Alioto T."/>
            <person name="Gomez Garrido J."/>
        </authorList>
    </citation>
    <scope>NUCLEOTIDE SEQUENCE</scope>
</reference>
<comment type="caution">
    <text evidence="3">The sequence shown here is derived from an EMBL/GenBank/DDBJ whole genome shotgun (WGS) entry which is preliminary data.</text>
</comment>
<dbReference type="PANTHER" id="PTHR23025:SF4">
    <property type="entry name" value="ALPHA_BETA HYDROLASE FOLD-3 DOMAIN-CONTAINING PROTEIN"/>
    <property type="match status" value="1"/>
</dbReference>
<sequence length="506" mass="57009">MAEAQAPEQAQGSEEFGPPKQRKSLIPTIPHHTHREIRKAYVSTSNRPRWVLHMQAVFWRTLMSLGMFFHRLAPPQPPKPSFYKTIDTTISGRPGQITLYFYVPGDYHTQKRLWLDPNGDVDPDEEVENRARRVRQSITGLGDGIRRRRSVRRWGGYPVIINFHGGGFTLGSPHDDARWCGTVVTECNAVVVSVDYRLAPENPFPTAVEDGVDAVVWIHNHAEELGINRDKIALSGFSSGGNMAFTVPLRLHDQQTGFARNESDLDLSKQQDGTAEASTLHAKPSISDDREHTASSSSTEVTQNPDASTAQLVDPNGPSPEPTPSRPHKTGTTFTQRTFDIPEIKIRCIVPWYPSLDYTRTREERRATCVRADQELPALFTDLFDDSYLHPPKDVALDSPYLSPGVAPTELLRDGLPEEIIMHTCEWDMLLDEGEVFYKRLTSDEIGKKVNYTMIPGVPHGWDKAPNPWKPTPGVREHYLKACKELKRILGQREVDESAPRKSIVR</sequence>
<evidence type="ECO:0000313" key="4">
    <source>
        <dbReference type="Proteomes" id="UP001296104"/>
    </source>
</evidence>
<gene>
    <name evidence="3" type="ORF">LECACI_7A001193</name>
</gene>
<dbReference type="GO" id="GO:0004771">
    <property type="term" value="F:sterol ester esterase activity"/>
    <property type="evidence" value="ECO:0007669"/>
    <property type="project" value="TreeGrafter"/>
</dbReference>
<dbReference type="Proteomes" id="UP001296104">
    <property type="component" value="Unassembled WGS sequence"/>
</dbReference>
<dbReference type="Pfam" id="PF07859">
    <property type="entry name" value="Abhydrolase_3"/>
    <property type="match status" value="2"/>
</dbReference>
<dbReference type="InterPro" id="IPR013094">
    <property type="entry name" value="AB_hydrolase_3"/>
</dbReference>
<feature type="region of interest" description="Disordered" evidence="1">
    <location>
        <begin position="1"/>
        <end position="29"/>
    </location>
</feature>
<feature type="region of interest" description="Disordered" evidence="1">
    <location>
        <begin position="264"/>
        <end position="336"/>
    </location>
</feature>
<dbReference type="EMBL" id="CAVMBE010000004">
    <property type="protein sequence ID" value="CAK3821984.1"/>
    <property type="molecule type" value="Genomic_DNA"/>
</dbReference>
<dbReference type="GO" id="GO:0004806">
    <property type="term" value="F:triacylglycerol lipase activity"/>
    <property type="evidence" value="ECO:0007669"/>
    <property type="project" value="TreeGrafter"/>
</dbReference>
<accession>A0AAI9E7Q4</accession>
<feature type="compositionally biased region" description="Polar residues" evidence="1">
    <location>
        <begin position="294"/>
        <end position="311"/>
    </location>
</feature>
<keyword evidence="3" id="KW-0378">Hydrolase</keyword>
<feature type="domain" description="Alpha/beta hydrolase fold-3" evidence="2">
    <location>
        <begin position="160"/>
        <end position="255"/>
    </location>
</feature>
<dbReference type="SUPFAM" id="SSF53474">
    <property type="entry name" value="alpha/beta-Hydrolases"/>
    <property type="match status" value="1"/>
</dbReference>
<dbReference type="InterPro" id="IPR029058">
    <property type="entry name" value="AB_hydrolase_fold"/>
</dbReference>
<dbReference type="PANTHER" id="PTHR23025">
    <property type="entry name" value="TRIACYLGLYCEROL LIPASE"/>
    <property type="match status" value="1"/>
</dbReference>
<evidence type="ECO:0000259" key="2">
    <source>
        <dbReference type="Pfam" id="PF07859"/>
    </source>
</evidence>
<keyword evidence="4" id="KW-1185">Reference proteome</keyword>
<protein>
    <submittedName>
        <fullName evidence="3">AB hydrolase superfamily</fullName>
    </submittedName>
</protein>
<organism evidence="3 4">
    <name type="scientific">Lecanosticta acicola</name>
    <dbReference type="NCBI Taxonomy" id="111012"/>
    <lineage>
        <taxon>Eukaryota</taxon>
        <taxon>Fungi</taxon>
        <taxon>Dikarya</taxon>
        <taxon>Ascomycota</taxon>
        <taxon>Pezizomycotina</taxon>
        <taxon>Dothideomycetes</taxon>
        <taxon>Dothideomycetidae</taxon>
        <taxon>Mycosphaerellales</taxon>
        <taxon>Mycosphaerellaceae</taxon>
        <taxon>Lecanosticta</taxon>
    </lineage>
</organism>
<evidence type="ECO:0000256" key="1">
    <source>
        <dbReference type="SAM" id="MobiDB-lite"/>
    </source>
</evidence>
<dbReference type="Gene3D" id="3.40.50.1820">
    <property type="entry name" value="alpha/beta hydrolase"/>
    <property type="match status" value="1"/>
</dbReference>
<name>A0AAI9E7Q4_9PEZI</name>
<dbReference type="GO" id="GO:0019433">
    <property type="term" value="P:triglyceride catabolic process"/>
    <property type="evidence" value="ECO:0007669"/>
    <property type="project" value="TreeGrafter"/>
</dbReference>
<proteinExistence type="predicted"/>
<dbReference type="AlphaFoldDB" id="A0AAI9E7Q4"/>
<evidence type="ECO:0000313" key="3">
    <source>
        <dbReference type="EMBL" id="CAK3821984.1"/>
    </source>
</evidence>
<dbReference type="GO" id="GO:0005829">
    <property type="term" value="C:cytosol"/>
    <property type="evidence" value="ECO:0007669"/>
    <property type="project" value="TreeGrafter"/>
</dbReference>